<dbReference type="Proteomes" id="UP001383192">
    <property type="component" value="Unassembled WGS sequence"/>
</dbReference>
<evidence type="ECO:0000313" key="3">
    <source>
        <dbReference type="EMBL" id="KAK7041580.1"/>
    </source>
</evidence>
<sequence length="136" mass="15493">MVYPQRTPGDVPASVRNLLLSMKRLQEILRHWSLNQATEGQVSDVFVQIGTDFHTTVHAFAHHQIDLSDLHSIPTDLRTVLEQCLAEDPSPEVLSLYMPQVRQVLYRVLKGLQARQELWRTVSGAHTPMIPPGYEQ</sequence>
<reference evidence="2 4" key="1">
    <citation type="submission" date="2024-01" db="EMBL/GenBank/DDBJ databases">
        <title>A draft genome for a cacao thread blight-causing isolate of Paramarasmius palmivorus.</title>
        <authorList>
            <person name="Baruah I.K."/>
            <person name="Bukari Y."/>
            <person name="Amoako-Attah I."/>
            <person name="Meinhardt L.W."/>
            <person name="Bailey B.A."/>
            <person name="Cohen S.P."/>
        </authorList>
    </citation>
    <scope>NUCLEOTIDE SEQUENCE [LARGE SCALE GENOMIC DNA]</scope>
    <source>
        <strain evidence="2 4">GH-12</strain>
    </source>
</reference>
<evidence type="ECO:0000313" key="2">
    <source>
        <dbReference type="EMBL" id="KAK7015835.1"/>
    </source>
</evidence>
<keyword evidence="4" id="KW-1185">Reference proteome</keyword>
<feature type="domain" description="Aip3p/Bud6 N-terminal" evidence="1">
    <location>
        <begin position="13"/>
        <end position="120"/>
    </location>
</feature>
<protein>
    <recommendedName>
        <fullName evidence="1">Aip3p/Bud6 N-terminal domain-containing protein</fullName>
    </recommendedName>
</protein>
<comment type="caution">
    <text evidence="2">The sequence shown here is derived from an EMBL/GenBank/DDBJ whole genome shotgun (WGS) entry which is preliminary data.</text>
</comment>
<dbReference type="InterPro" id="IPR056279">
    <property type="entry name" value="Aip3p_Bud6_N"/>
</dbReference>
<dbReference type="EMBL" id="JAYKXP010000033">
    <property type="protein sequence ID" value="KAK7041580.1"/>
    <property type="molecule type" value="Genomic_DNA"/>
</dbReference>
<proteinExistence type="predicted"/>
<gene>
    <name evidence="3" type="ORF">VNI00_009167</name>
    <name evidence="2" type="ORF">VNI00_019055</name>
</gene>
<organism evidence="2 4">
    <name type="scientific">Paramarasmius palmivorus</name>
    <dbReference type="NCBI Taxonomy" id="297713"/>
    <lineage>
        <taxon>Eukaryota</taxon>
        <taxon>Fungi</taxon>
        <taxon>Dikarya</taxon>
        <taxon>Basidiomycota</taxon>
        <taxon>Agaricomycotina</taxon>
        <taxon>Agaricomycetes</taxon>
        <taxon>Agaricomycetidae</taxon>
        <taxon>Agaricales</taxon>
        <taxon>Marasmiineae</taxon>
        <taxon>Marasmiaceae</taxon>
        <taxon>Paramarasmius</taxon>
    </lineage>
</organism>
<name>A0AAW0AR53_9AGAR</name>
<evidence type="ECO:0000259" key="1">
    <source>
        <dbReference type="Pfam" id="PF23153"/>
    </source>
</evidence>
<accession>A0AAW0AR53</accession>
<dbReference type="AlphaFoldDB" id="A0AAW0AR53"/>
<dbReference type="EMBL" id="JAYKXP010000311">
    <property type="protein sequence ID" value="KAK7015835.1"/>
    <property type="molecule type" value="Genomic_DNA"/>
</dbReference>
<dbReference type="Pfam" id="PF23153">
    <property type="entry name" value="Aip3p_Bud6_N"/>
    <property type="match status" value="1"/>
</dbReference>
<evidence type="ECO:0000313" key="4">
    <source>
        <dbReference type="Proteomes" id="UP001383192"/>
    </source>
</evidence>